<evidence type="ECO:0000313" key="1">
    <source>
        <dbReference type="EMBL" id="ANS70913.1"/>
    </source>
</evidence>
<sequence length="104" mass="11918">MLTLMDHLLIRRTAVDEWRTLCSSFVLFNHLWAALQGLEEASRSSCTSGFDMLSAFTDEIDTMIAQNEWGEDNMSTDTYPISLAIFKPSELKNLCTCLCLYFYN</sequence>
<name>A0A1B1MQQ1_NPVLD</name>
<organism evidence="1">
    <name type="scientific">Lymantria dispar multicapsid nuclear polyhedrosis virus</name>
    <name type="common">LdMNPV</name>
    <dbReference type="NCBI Taxonomy" id="10449"/>
    <lineage>
        <taxon>Viruses</taxon>
        <taxon>Viruses incertae sedis</taxon>
        <taxon>Naldaviricetes</taxon>
        <taxon>Lefavirales</taxon>
        <taxon>Baculoviridae</taxon>
        <taxon>Alphabaculovirus</taxon>
        <taxon>Alphabaculovirus lydisparis</taxon>
    </lineage>
</organism>
<dbReference type="EMBL" id="KU377538">
    <property type="protein sequence ID" value="ANS70913.1"/>
    <property type="molecule type" value="Genomic_DNA"/>
</dbReference>
<accession>A0A1B1MQQ1</accession>
<organismHost>
    <name type="scientific">Lepidoptera</name>
    <name type="common">moths &amp; butterflies</name>
    <dbReference type="NCBI Taxonomy" id="7088"/>
</organismHost>
<proteinExistence type="predicted"/>
<protein>
    <submittedName>
        <fullName evidence="1">Uncharacterized protein</fullName>
    </submittedName>
</protein>
<reference evidence="1" key="1">
    <citation type="journal article" date="2016" name="J. Invertebr. Pathol.">
        <title>An alphabaculovirus isolated from dead Lymantria dispar larvae shows high genetic similarity to baculovirus previously isolated from Lymantria monacha - An example of adaptation to a new host.</title>
        <authorList>
            <person name="Rabalski L."/>
            <person name="Krejmer-Rabalska M."/>
            <person name="Skrzecz I."/>
            <person name="Wasag B."/>
            <person name="Szewczyk B."/>
        </authorList>
    </citation>
    <scope>NUCLEOTIDE SEQUENCE</scope>
    <source>
        <strain evidence="1">BNP</strain>
    </source>
</reference>